<comment type="caution">
    <text evidence="3">The sequence shown here is derived from an EMBL/GenBank/DDBJ whole genome shotgun (WGS) entry which is preliminary data.</text>
</comment>
<dbReference type="InterPro" id="IPR010427">
    <property type="entry name" value="DUF1023"/>
</dbReference>
<reference evidence="4" key="1">
    <citation type="journal article" date="2019" name="Int. J. Syst. Evol. Microbiol.">
        <title>The Global Catalogue of Microorganisms (GCM) 10K type strain sequencing project: providing services to taxonomists for standard genome sequencing and annotation.</title>
        <authorList>
            <consortium name="The Broad Institute Genomics Platform"/>
            <consortium name="The Broad Institute Genome Sequencing Center for Infectious Disease"/>
            <person name="Wu L."/>
            <person name="Ma J."/>
        </authorList>
    </citation>
    <scope>NUCLEOTIDE SEQUENCE [LARGE SCALE GENOMIC DNA]</scope>
    <source>
        <strain evidence="4">CGMCC 4.7289</strain>
    </source>
</reference>
<evidence type="ECO:0000256" key="1">
    <source>
        <dbReference type="SAM" id="SignalP"/>
    </source>
</evidence>
<dbReference type="InterPro" id="IPR029058">
    <property type="entry name" value="AB_hydrolase_fold"/>
</dbReference>
<organism evidence="3 4">
    <name type="scientific">Hamadaea flava</name>
    <dbReference type="NCBI Taxonomy" id="1742688"/>
    <lineage>
        <taxon>Bacteria</taxon>
        <taxon>Bacillati</taxon>
        <taxon>Actinomycetota</taxon>
        <taxon>Actinomycetes</taxon>
        <taxon>Micromonosporales</taxon>
        <taxon>Micromonosporaceae</taxon>
        <taxon>Hamadaea</taxon>
    </lineage>
</organism>
<dbReference type="SUPFAM" id="SSF53474">
    <property type="entry name" value="alpha/beta-Hydrolases"/>
    <property type="match status" value="1"/>
</dbReference>
<evidence type="ECO:0000259" key="2">
    <source>
        <dbReference type="Pfam" id="PF06259"/>
    </source>
</evidence>
<gene>
    <name evidence="3" type="ORF">ACFOZ4_23260</name>
</gene>
<protein>
    <submittedName>
        <fullName evidence="3">Alpha/beta hydrolase</fullName>
    </submittedName>
</protein>
<dbReference type="GO" id="GO:0016787">
    <property type="term" value="F:hydrolase activity"/>
    <property type="evidence" value="ECO:0007669"/>
    <property type="project" value="UniProtKB-KW"/>
</dbReference>
<feature type="domain" description="DUF1023" evidence="2">
    <location>
        <begin position="115"/>
        <end position="283"/>
    </location>
</feature>
<feature type="chain" id="PRO_5045456104" evidence="1">
    <location>
        <begin position="24"/>
        <end position="334"/>
    </location>
</feature>
<sequence>MPVAKTIALTVTALGLPMLSAFGAPLLAADDATLSMPDTGAWRADTATLGLDPATASPRQVAEFFAALSPAQRTALAMRHPEVVAALDGAPVSLRFTATSVLRRSPDQRAFLAYDPAGDGRAVEVVGDLATARRIVVIVPGSDTTLADFDRGLGGVARRAPAVQARTVADAVDDPGTAVIAWLGYDPPEGFGKAAMREDRAEAGAAALTRFVDGLAVTNPAAKVILVGHSYGTVVIGLAADRLGPTVTDIAVLASPGLGDGFHTSARLWAARADSDWIGWIPGVRVAGLGHGADPTGDVYGARLLPTGNVDGHDGYLVPGSLTLVALAEVIRNA</sequence>
<dbReference type="Pfam" id="PF06259">
    <property type="entry name" value="Abhydrolase_8"/>
    <property type="match status" value="1"/>
</dbReference>
<keyword evidence="4" id="KW-1185">Reference proteome</keyword>
<dbReference type="RefSeq" id="WP_253762331.1">
    <property type="nucleotide sequence ID" value="NZ_JAMZDZ010000001.1"/>
</dbReference>
<dbReference type="EMBL" id="JBHSAY010000012">
    <property type="protein sequence ID" value="MFC4133538.1"/>
    <property type="molecule type" value="Genomic_DNA"/>
</dbReference>
<keyword evidence="3" id="KW-0378">Hydrolase</keyword>
<keyword evidence="1" id="KW-0732">Signal</keyword>
<accession>A0ABV8LT42</accession>
<evidence type="ECO:0000313" key="3">
    <source>
        <dbReference type="EMBL" id="MFC4133538.1"/>
    </source>
</evidence>
<dbReference type="Proteomes" id="UP001595816">
    <property type="component" value="Unassembled WGS sequence"/>
</dbReference>
<proteinExistence type="predicted"/>
<evidence type="ECO:0000313" key="4">
    <source>
        <dbReference type="Proteomes" id="UP001595816"/>
    </source>
</evidence>
<name>A0ABV8LT42_9ACTN</name>
<feature type="signal peptide" evidence="1">
    <location>
        <begin position="1"/>
        <end position="23"/>
    </location>
</feature>
<dbReference type="Gene3D" id="3.40.50.1820">
    <property type="entry name" value="alpha/beta hydrolase"/>
    <property type="match status" value="1"/>
</dbReference>